<reference evidence="3" key="1">
    <citation type="submission" date="2024-07" db="EMBL/GenBank/DDBJ databases">
        <title>Two chromosome-level genome assemblies of Korean endemic species Abeliophyllum distichum and Forsythia ovata (Oleaceae).</title>
        <authorList>
            <person name="Jang H."/>
        </authorList>
    </citation>
    <scope>NUCLEOTIDE SEQUENCE [LARGE SCALE GENOMIC DNA]</scope>
</reference>
<protein>
    <submittedName>
        <fullName evidence="2">Ubiquitin-like domain-containing protein</fullName>
    </submittedName>
</protein>
<dbReference type="EMBL" id="JBFOLJ010000002">
    <property type="protein sequence ID" value="KAL2552892.1"/>
    <property type="molecule type" value="Genomic_DNA"/>
</dbReference>
<gene>
    <name evidence="2" type="ORF">Fot_06511</name>
</gene>
<keyword evidence="3" id="KW-1185">Reference proteome</keyword>
<accession>A0ABD1WT75</accession>
<organism evidence="2 3">
    <name type="scientific">Forsythia ovata</name>
    <dbReference type="NCBI Taxonomy" id="205694"/>
    <lineage>
        <taxon>Eukaryota</taxon>
        <taxon>Viridiplantae</taxon>
        <taxon>Streptophyta</taxon>
        <taxon>Embryophyta</taxon>
        <taxon>Tracheophyta</taxon>
        <taxon>Spermatophyta</taxon>
        <taxon>Magnoliopsida</taxon>
        <taxon>eudicotyledons</taxon>
        <taxon>Gunneridae</taxon>
        <taxon>Pentapetalae</taxon>
        <taxon>asterids</taxon>
        <taxon>lamiids</taxon>
        <taxon>Lamiales</taxon>
        <taxon>Oleaceae</taxon>
        <taxon>Forsythieae</taxon>
        <taxon>Forsythia</taxon>
    </lineage>
</organism>
<dbReference type="SUPFAM" id="SSF54236">
    <property type="entry name" value="Ubiquitin-like"/>
    <property type="match status" value="1"/>
</dbReference>
<dbReference type="Gene3D" id="3.10.20.90">
    <property type="entry name" value="Phosphatidylinositol 3-kinase Catalytic Subunit, Chain A, domain 1"/>
    <property type="match status" value="1"/>
</dbReference>
<feature type="domain" description="SNRNP25 ubiquitin-like" evidence="1">
    <location>
        <begin position="5"/>
        <end position="41"/>
    </location>
</feature>
<dbReference type="PANTHER" id="PTHR14942">
    <property type="entry name" value="U11/U12 SMALL NUCLEAR RIBONUCLEOPROTEIN 25 KDA PROTEIN"/>
    <property type="match status" value="1"/>
</dbReference>
<evidence type="ECO:0000313" key="2">
    <source>
        <dbReference type="EMBL" id="KAL2552892.1"/>
    </source>
</evidence>
<proteinExistence type="predicted"/>
<dbReference type="PANTHER" id="PTHR14942:SF9">
    <property type="entry name" value="OS02G0188500 PROTEIN"/>
    <property type="match status" value="1"/>
</dbReference>
<dbReference type="InterPro" id="IPR040610">
    <property type="entry name" value="SNRNP25_ubiquitin"/>
</dbReference>
<dbReference type="InterPro" id="IPR039690">
    <property type="entry name" value="SNRNP25"/>
</dbReference>
<dbReference type="Proteomes" id="UP001604277">
    <property type="component" value="Unassembled WGS sequence"/>
</dbReference>
<dbReference type="AlphaFoldDB" id="A0ABD1WT75"/>
<evidence type="ECO:0000259" key="1">
    <source>
        <dbReference type="Pfam" id="PF18036"/>
    </source>
</evidence>
<name>A0ABD1WT75_9LAMI</name>
<dbReference type="InterPro" id="IPR029071">
    <property type="entry name" value="Ubiquitin-like_domsf"/>
</dbReference>
<sequence length="111" mass="12112">MNRSLVWSHFCLCYEGQKLINEKACLQSYGIKDGDEVLFSTKTLAMVVNALARMVSRYQLILDEANLLGIAAEALCATHQSVLPNQPMRISTHTAVKQKQDAVAGSGDLGT</sequence>
<dbReference type="Pfam" id="PF18036">
    <property type="entry name" value="Ubiquitin_4"/>
    <property type="match status" value="1"/>
</dbReference>
<comment type="caution">
    <text evidence="2">The sequence shown here is derived from an EMBL/GenBank/DDBJ whole genome shotgun (WGS) entry which is preliminary data.</text>
</comment>
<evidence type="ECO:0000313" key="3">
    <source>
        <dbReference type="Proteomes" id="UP001604277"/>
    </source>
</evidence>